<name>A0A4P7NP84_PYROR</name>
<organism evidence="2 3">
    <name type="scientific">Pyricularia oryzae</name>
    <name type="common">Rice blast fungus</name>
    <name type="synonym">Magnaporthe oryzae</name>
    <dbReference type="NCBI Taxonomy" id="318829"/>
    <lineage>
        <taxon>Eukaryota</taxon>
        <taxon>Fungi</taxon>
        <taxon>Dikarya</taxon>
        <taxon>Ascomycota</taxon>
        <taxon>Pezizomycotina</taxon>
        <taxon>Sordariomycetes</taxon>
        <taxon>Sordariomycetidae</taxon>
        <taxon>Magnaporthales</taxon>
        <taxon>Pyriculariaceae</taxon>
        <taxon>Pyricularia</taxon>
    </lineage>
</organism>
<dbReference type="AlphaFoldDB" id="A0A4P7NP84"/>
<evidence type="ECO:0000313" key="2">
    <source>
        <dbReference type="EMBL" id="QBZ64165.1"/>
    </source>
</evidence>
<accession>A0A4P7NP84</accession>
<evidence type="ECO:0000313" key="3">
    <source>
        <dbReference type="Proteomes" id="UP000294847"/>
    </source>
</evidence>
<sequence>MSKPSSNTTWIPVDRAWHSKSASSETSYYSGDPSSYALNQWRNEPKQDTPFNTISMVKQGPSQSTAAAGGGKTPSSTGATNALSHNAI</sequence>
<proteinExistence type="predicted"/>
<protein>
    <submittedName>
        <fullName evidence="2">Uncharacterized protein</fullName>
    </submittedName>
</protein>
<feature type="compositionally biased region" description="Polar residues" evidence="1">
    <location>
        <begin position="49"/>
        <end position="66"/>
    </location>
</feature>
<reference evidence="2 3" key="1">
    <citation type="journal article" date="2019" name="Mol. Biol. Evol.">
        <title>Blast fungal genomes show frequent chromosomal changes, gene gains and losses, and effector gene turnover.</title>
        <authorList>
            <person name="Gomez Luciano L.B."/>
            <person name="Jason Tsai I."/>
            <person name="Chuma I."/>
            <person name="Tosa Y."/>
            <person name="Chen Y.H."/>
            <person name="Li J.Y."/>
            <person name="Li M.Y."/>
            <person name="Jade Lu M.Y."/>
            <person name="Nakayashiki H."/>
            <person name="Li W.H."/>
        </authorList>
    </citation>
    <scope>NUCLEOTIDE SEQUENCE [LARGE SCALE GENOMIC DNA]</scope>
    <source>
        <strain evidence="2">MZ5-1-6</strain>
    </source>
</reference>
<gene>
    <name evidence="2" type="ORF">PoMZ_05859</name>
</gene>
<dbReference type="Proteomes" id="UP000294847">
    <property type="component" value="Chromosome 6"/>
</dbReference>
<evidence type="ECO:0000256" key="1">
    <source>
        <dbReference type="SAM" id="MobiDB-lite"/>
    </source>
</evidence>
<dbReference type="EMBL" id="CP034209">
    <property type="protein sequence ID" value="QBZ64165.1"/>
    <property type="molecule type" value="Genomic_DNA"/>
</dbReference>
<feature type="region of interest" description="Disordered" evidence="1">
    <location>
        <begin position="39"/>
        <end position="88"/>
    </location>
</feature>
<feature type="compositionally biased region" description="Polar residues" evidence="1">
    <location>
        <begin position="73"/>
        <end position="88"/>
    </location>
</feature>